<evidence type="ECO:0000256" key="13">
    <source>
        <dbReference type="ARBA" id="ARBA00023160"/>
    </source>
</evidence>
<name>A0ABN7AHB2_9HEMI</name>
<feature type="transmembrane region" description="Helical" evidence="15">
    <location>
        <begin position="343"/>
        <end position="364"/>
    </location>
</feature>
<evidence type="ECO:0000256" key="10">
    <source>
        <dbReference type="ARBA" id="ARBA00023054"/>
    </source>
</evidence>
<comment type="subcellular location">
    <subcellularLocation>
        <location evidence="1 15">Endoplasmic reticulum membrane</location>
        <topology evidence="1 15">Multi-pass membrane protein</topology>
    </subcellularLocation>
</comment>
<comment type="similarity">
    <text evidence="3 15">Belongs to the very long-chain fatty acids dehydratase HACD family.</text>
</comment>
<feature type="domain" description="CS" evidence="16">
    <location>
        <begin position="3"/>
        <end position="95"/>
    </location>
</feature>
<keyword evidence="12 15" id="KW-0472">Membrane</keyword>
<feature type="transmembrane region" description="Helical" evidence="15">
    <location>
        <begin position="166"/>
        <end position="186"/>
    </location>
</feature>
<keyword evidence="13 15" id="KW-0275">Fatty acid biosynthesis</keyword>
<comment type="function">
    <text evidence="15">Catalyzes the third of the four reactions of the long-chain fatty acids elongation cycle. This endoplasmic reticulum-bound enzymatic process, allows the addition of two carbons to the chain of long- and very long-chain fatty acids/VLCFAs per cycle. This enzyme catalyzes the dehydration of the 3-hydroxyacyl-CoA intermediate into trans-2,3-enoyl-CoA, within each cycle of fatty acid elongation. Thereby, it participates to the production of VLCFAs of different chain lengths that are involved in multiple biological processes as precursors of membrane lipids and lipid mediators.</text>
</comment>
<keyword evidence="8 15" id="KW-0276">Fatty acid metabolism</keyword>
<dbReference type="PANTHER" id="PTHR11035:SF35">
    <property type="entry name" value="VERY-LONG-CHAIN (3R)-3-HYDROXYACYL-COA DEHYDRATASE"/>
    <property type="match status" value="1"/>
</dbReference>
<evidence type="ECO:0000313" key="17">
    <source>
        <dbReference type="EMBL" id="BES90271.1"/>
    </source>
</evidence>
<dbReference type="Pfam" id="PF04387">
    <property type="entry name" value="PTPLA"/>
    <property type="match status" value="1"/>
</dbReference>
<feature type="transmembrane region" description="Helical" evidence="15">
    <location>
        <begin position="260"/>
        <end position="280"/>
    </location>
</feature>
<evidence type="ECO:0000256" key="4">
    <source>
        <dbReference type="ARBA" id="ARBA00013122"/>
    </source>
</evidence>
<evidence type="ECO:0000256" key="2">
    <source>
        <dbReference type="ARBA" id="ARBA00005194"/>
    </source>
</evidence>
<dbReference type="CDD" id="cd06465">
    <property type="entry name" value="p23_hB-ind1_like"/>
    <property type="match status" value="1"/>
</dbReference>
<feature type="transmembrane region" description="Helical" evidence="15">
    <location>
        <begin position="292"/>
        <end position="314"/>
    </location>
</feature>
<dbReference type="InterPro" id="IPR008978">
    <property type="entry name" value="HSP20-like_chaperone"/>
</dbReference>
<dbReference type="Proteomes" id="UP001307889">
    <property type="component" value="Chromosome 2"/>
</dbReference>
<protein>
    <recommendedName>
        <fullName evidence="4 15">Very-long-chain (3R)-3-hydroxyacyl-CoA dehydratase</fullName>
        <ecNumber evidence="4 15">4.2.1.134</ecNumber>
    </recommendedName>
</protein>
<evidence type="ECO:0000259" key="16">
    <source>
        <dbReference type="PROSITE" id="PS51203"/>
    </source>
</evidence>
<keyword evidence="7 15" id="KW-0256">Endoplasmic reticulum</keyword>
<reference evidence="17 18" key="1">
    <citation type="submission" date="2023-09" db="EMBL/GenBank/DDBJ databases">
        <title>Nesidiocoris tenuis whole genome shotgun sequence.</title>
        <authorList>
            <person name="Shibata T."/>
            <person name="Shimoda M."/>
            <person name="Kobayashi T."/>
            <person name="Uehara T."/>
        </authorList>
    </citation>
    <scope>NUCLEOTIDE SEQUENCE [LARGE SCALE GENOMIC DNA]</scope>
    <source>
        <strain evidence="17 18">Japan</strain>
    </source>
</reference>
<dbReference type="PROSITE" id="PS51203">
    <property type="entry name" value="CS"/>
    <property type="match status" value="1"/>
</dbReference>
<dbReference type="PANTHER" id="PTHR11035">
    <property type="entry name" value="VERY-LONG-CHAIN (3R)-3-HYDROXYACYL-COA DEHYDRATASE"/>
    <property type="match status" value="1"/>
</dbReference>
<evidence type="ECO:0000256" key="1">
    <source>
        <dbReference type="ARBA" id="ARBA00004477"/>
    </source>
</evidence>
<dbReference type="InterPro" id="IPR007052">
    <property type="entry name" value="CS_dom"/>
</dbReference>
<keyword evidence="10" id="KW-0175">Coiled coil</keyword>
<comment type="pathway">
    <text evidence="2 15">Lipid metabolism; fatty acid biosynthesis.</text>
</comment>
<keyword evidence="18" id="KW-1185">Reference proteome</keyword>
<proteinExistence type="inferred from homology"/>
<evidence type="ECO:0000256" key="15">
    <source>
        <dbReference type="RuleBase" id="RU363109"/>
    </source>
</evidence>
<comment type="catalytic activity">
    <reaction evidence="15">
        <text>a very-long-chain (3R)-3-hydroxyacyl-CoA = a very-long-chain (2E)-enoyl-CoA + H2O</text>
        <dbReference type="Rhea" id="RHEA:45812"/>
        <dbReference type="ChEBI" id="CHEBI:15377"/>
        <dbReference type="ChEBI" id="CHEBI:83728"/>
        <dbReference type="ChEBI" id="CHEBI:85440"/>
        <dbReference type="EC" id="4.2.1.134"/>
    </reaction>
</comment>
<dbReference type="EMBL" id="AP028910">
    <property type="protein sequence ID" value="BES90271.1"/>
    <property type="molecule type" value="Genomic_DNA"/>
</dbReference>
<gene>
    <name evidence="17" type="ORF">NTJ_03079</name>
</gene>
<evidence type="ECO:0000313" key="18">
    <source>
        <dbReference type="Proteomes" id="UP001307889"/>
    </source>
</evidence>
<evidence type="ECO:0000256" key="12">
    <source>
        <dbReference type="ARBA" id="ARBA00023136"/>
    </source>
</evidence>
<dbReference type="EC" id="4.2.1.134" evidence="4 15"/>
<keyword evidence="5 15" id="KW-0444">Lipid biosynthesis</keyword>
<comment type="caution">
    <text evidence="15">Lacks conserved residue(s) required for the propagation of feature annotation.</text>
</comment>
<keyword evidence="11 15" id="KW-0443">Lipid metabolism</keyword>
<dbReference type="SUPFAM" id="SSF49764">
    <property type="entry name" value="HSP20-like chaperones"/>
    <property type="match status" value="1"/>
</dbReference>
<evidence type="ECO:0000256" key="8">
    <source>
        <dbReference type="ARBA" id="ARBA00022832"/>
    </source>
</evidence>
<evidence type="ECO:0000256" key="9">
    <source>
        <dbReference type="ARBA" id="ARBA00022989"/>
    </source>
</evidence>
<organism evidence="17 18">
    <name type="scientific">Nesidiocoris tenuis</name>
    <dbReference type="NCBI Taxonomy" id="355587"/>
    <lineage>
        <taxon>Eukaryota</taxon>
        <taxon>Metazoa</taxon>
        <taxon>Ecdysozoa</taxon>
        <taxon>Arthropoda</taxon>
        <taxon>Hexapoda</taxon>
        <taxon>Insecta</taxon>
        <taxon>Pterygota</taxon>
        <taxon>Neoptera</taxon>
        <taxon>Paraneoptera</taxon>
        <taxon>Hemiptera</taxon>
        <taxon>Heteroptera</taxon>
        <taxon>Panheteroptera</taxon>
        <taxon>Cimicomorpha</taxon>
        <taxon>Miridae</taxon>
        <taxon>Dicyphina</taxon>
        <taxon>Nesidiocoris</taxon>
    </lineage>
</organism>
<evidence type="ECO:0000256" key="6">
    <source>
        <dbReference type="ARBA" id="ARBA00022692"/>
    </source>
</evidence>
<evidence type="ECO:0000256" key="14">
    <source>
        <dbReference type="ARBA" id="ARBA00023239"/>
    </source>
</evidence>
<evidence type="ECO:0000256" key="11">
    <source>
        <dbReference type="ARBA" id="ARBA00023098"/>
    </source>
</evidence>
<keyword evidence="9 15" id="KW-1133">Transmembrane helix</keyword>
<evidence type="ECO:0000256" key="3">
    <source>
        <dbReference type="ARBA" id="ARBA00007811"/>
    </source>
</evidence>
<evidence type="ECO:0000256" key="7">
    <source>
        <dbReference type="ARBA" id="ARBA00022824"/>
    </source>
</evidence>
<keyword evidence="14 15" id="KW-0456">Lyase</keyword>
<dbReference type="Gene3D" id="2.60.40.790">
    <property type="match status" value="1"/>
</dbReference>
<evidence type="ECO:0000256" key="5">
    <source>
        <dbReference type="ARBA" id="ARBA00022516"/>
    </source>
</evidence>
<dbReference type="InterPro" id="IPR007482">
    <property type="entry name" value="Tyr_Pase-like_PTPLA"/>
</dbReference>
<keyword evidence="6 15" id="KW-0812">Transmembrane</keyword>
<accession>A0ABN7AHB2</accession>
<sequence length="381" mass="44081">MVVPSPFVYWAQDDRNIYLKVDLKDAKDEKVIMGKHDLEMKAYGIGAHGPSNYAFALNFYGDLDSDDEVHQSSSSPRAYMFTLKKASKSFWPRLIKHQQKPAWLKVDFDRWNSGHSDEDEDLSDSPLGYGGARGAKDIIGDYPELLQKLKLDEVGYISEDVKSVYLVFYNLMQFVLFMYILVVMGISFMKDGGDYVKSAYENVGPVLKFAQILQWLEVMYPIFGYTKGSFLSPLLQVGGRSLVLFAMIEAEPRMQSKPVVSYLILVWSAVEVVRYPYYISQTYKKDIAVLTWLRYTIWIPLYPLGALCEGIIILRNIPYFEETQRFVVSMPNSWNSTFHTTSIMRIYLLVFFIPGVWSLMAHMYRARNKKISSRKWKSKTR</sequence>